<dbReference type="EMBL" id="BMMU01000009">
    <property type="protein sequence ID" value="GGJ34353.1"/>
    <property type="molecule type" value="Genomic_DNA"/>
</dbReference>
<comment type="caution">
    <text evidence="2">The sequence shown here is derived from an EMBL/GenBank/DDBJ whole genome shotgun (WGS) entry which is preliminary data.</text>
</comment>
<evidence type="ECO:0000313" key="2">
    <source>
        <dbReference type="EMBL" id="GGJ34353.1"/>
    </source>
</evidence>
<keyword evidence="1" id="KW-0472">Membrane</keyword>
<keyword evidence="1" id="KW-0812">Transmembrane</keyword>
<proteinExistence type="predicted"/>
<organism evidence="2 3">
    <name type="scientific">Streptomyces lacrimifluminis</name>
    <dbReference type="NCBI Taxonomy" id="1500077"/>
    <lineage>
        <taxon>Bacteria</taxon>
        <taxon>Bacillati</taxon>
        <taxon>Actinomycetota</taxon>
        <taxon>Actinomycetes</taxon>
        <taxon>Kitasatosporales</taxon>
        <taxon>Streptomycetaceae</taxon>
        <taxon>Streptomyces</taxon>
    </lineage>
</organism>
<dbReference type="AlphaFoldDB" id="A0A917KXF0"/>
<name>A0A917KXF0_9ACTN</name>
<feature type="transmembrane region" description="Helical" evidence="1">
    <location>
        <begin position="69"/>
        <end position="85"/>
    </location>
</feature>
<feature type="transmembrane region" description="Helical" evidence="1">
    <location>
        <begin position="45"/>
        <end position="63"/>
    </location>
</feature>
<protein>
    <submittedName>
        <fullName evidence="2">Uncharacterized protein</fullName>
    </submittedName>
</protein>
<gene>
    <name evidence="2" type="ORF">GCM10012282_33860</name>
</gene>
<evidence type="ECO:0000313" key="3">
    <source>
        <dbReference type="Proteomes" id="UP000625682"/>
    </source>
</evidence>
<dbReference type="Proteomes" id="UP000625682">
    <property type="component" value="Unassembled WGS sequence"/>
</dbReference>
<keyword evidence="3" id="KW-1185">Reference proteome</keyword>
<keyword evidence="1" id="KW-1133">Transmembrane helix</keyword>
<accession>A0A917KXF0</accession>
<sequence>MSLLPGIKRAEGRAVVCLHLPHAGHARLVGGTTQRGSAVRKARSLLFTLLLAAFTIHVLWLAIQPLIPYVVSALAIVLVLGFVYFKMTRW</sequence>
<evidence type="ECO:0000256" key="1">
    <source>
        <dbReference type="SAM" id="Phobius"/>
    </source>
</evidence>
<reference evidence="2" key="1">
    <citation type="journal article" date="2014" name="Int. J. Syst. Evol. Microbiol.">
        <title>Complete genome sequence of Corynebacterium casei LMG S-19264T (=DSM 44701T), isolated from a smear-ripened cheese.</title>
        <authorList>
            <consortium name="US DOE Joint Genome Institute (JGI-PGF)"/>
            <person name="Walter F."/>
            <person name="Albersmeier A."/>
            <person name="Kalinowski J."/>
            <person name="Ruckert C."/>
        </authorList>
    </citation>
    <scope>NUCLEOTIDE SEQUENCE</scope>
    <source>
        <strain evidence="2">CGMCC 4.7272</strain>
    </source>
</reference>
<reference evidence="2" key="2">
    <citation type="submission" date="2020-09" db="EMBL/GenBank/DDBJ databases">
        <authorList>
            <person name="Sun Q."/>
            <person name="Zhou Y."/>
        </authorList>
    </citation>
    <scope>NUCLEOTIDE SEQUENCE</scope>
    <source>
        <strain evidence="2">CGMCC 4.7272</strain>
    </source>
</reference>